<dbReference type="PANTHER" id="PTHR43467">
    <property type="entry name" value="COBALT-PRECORRIN-2 C(20)-METHYLTRANSFERASE"/>
    <property type="match status" value="1"/>
</dbReference>
<dbReference type="UniPathway" id="UPA00148"/>
<protein>
    <submittedName>
        <fullName evidence="9">Cobalt-precorrin-2 C(20)-methyltransferase CbiL</fullName>
        <ecNumber evidence="9">2.1.1.151</ecNumber>
    </submittedName>
</protein>
<dbReference type="Proteomes" id="UP000006094">
    <property type="component" value="Chromosome"/>
</dbReference>
<dbReference type="AlphaFoldDB" id="K0B1Y0"/>
<comment type="pathway">
    <text evidence="1">Cofactor biosynthesis; adenosylcobalamin biosynthesis.</text>
</comment>
<dbReference type="NCBIfam" id="TIGR01467">
    <property type="entry name" value="cobI_cbiL"/>
    <property type="match status" value="1"/>
</dbReference>
<proteinExistence type="inferred from homology"/>
<dbReference type="InterPro" id="IPR000878">
    <property type="entry name" value="4pyrrol_Mease"/>
</dbReference>
<evidence type="ECO:0000256" key="2">
    <source>
        <dbReference type="ARBA" id="ARBA00005879"/>
    </source>
</evidence>
<keyword evidence="4 9" id="KW-0489">Methyltransferase</keyword>
<evidence type="ECO:0000256" key="5">
    <source>
        <dbReference type="ARBA" id="ARBA00022679"/>
    </source>
</evidence>
<evidence type="ECO:0000313" key="10">
    <source>
        <dbReference type="Proteomes" id="UP000006094"/>
    </source>
</evidence>
<dbReference type="PANTHER" id="PTHR43467:SF2">
    <property type="entry name" value="COBALT-PRECORRIN-2 C(20)-METHYLTRANSFERASE"/>
    <property type="match status" value="1"/>
</dbReference>
<dbReference type="GO" id="GO:0043781">
    <property type="term" value="F:cobalt-factor II C20-methyltransferase activity"/>
    <property type="evidence" value="ECO:0007669"/>
    <property type="project" value="UniProtKB-EC"/>
</dbReference>
<dbReference type="STRING" id="1128398.Curi_c24740"/>
<dbReference type="GO" id="GO:0032259">
    <property type="term" value="P:methylation"/>
    <property type="evidence" value="ECO:0007669"/>
    <property type="project" value="UniProtKB-KW"/>
</dbReference>
<dbReference type="InterPro" id="IPR035996">
    <property type="entry name" value="4pyrrol_Methylase_sf"/>
</dbReference>
<keyword evidence="5 9" id="KW-0808">Transferase</keyword>
<dbReference type="Pfam" id="PF00590">
    <property type="entry name" value="TP_methylase"/>
    <property type="match status" value="1"/>
</dbReference>
<evidence type="ECO:0000256" key="1">
    <source>
        <dbReference type="ARBA" id="ARBA00004953"/>
    </source>
</evidence>
<dbReference type="Gene3D" id="3.40.1010.10">
    <property type="entry name" value="Cobalt-precorrin-4 Transmethylase, Domain 1"/>
    <property type="match status" value="1"/>
</dbReference>
<dbReference type="PATRIC" id="fig|1128398.3.peg.2549"/>
<evidence type="ECO:0000256" key="7">
    <source>
        <dbReference type="PIRNR" id="PIRNR036427"/>
    </source>
</evidence>
<dbReference type="OrthoDB" id="9804789at2"/>
<dbReference type="InterPro" id="IPR006364">
    <property type="entry name" value="CobI/CbiL/CobIJ_dom"/>
</dbReference>
<dbReference type="RefSeq" id="WP_014968603.1">
    <property type="nucleotide sequence ID" value="NC_018664.1"/>
</dbReference>
<reference evidence="9 10" key="1">
    <citation type="journal article" date="2012" name="PLoS ONE">
        <title>The purine-utilizing bacterium Clostridium acidurici 9a: a genome-guided metabolic reconsideration.</title>
        <authorList>
            <person name="Hartwich K."/>
            <person name="Poehlein A."/>
            <person name="Daniel R."/>
        </authorList>
    </citation>
    <scope>NUCLEOTIDE SEQUENCE [LARGE SCALE GENOMIC DNA]</scope>
    <source>
        <strain evidence="10">ATCC 7906 / DSM 604 / BCRC 14475 / CIP 104303 / KCTC 5404 / NCIMB 10678 / 9a</strain>
    </source>
</reference>
<evidence type="ECO:0000256" key="6">
    <source>
        <dbReference type="ARBA" id="ARBA00022691"/>
    </source>
</evidence>
<keyword evidence="10" id="KW-1185">Reference proteome</keyword>
<dbReference type="GO" id="GO:0009236">
    <property type="term" value="P:cobalamin biosynthetic process"/>
    <property type="evidence" value="ECO:0007669"/>
    <property type="project" value="UniProtKB-UniRule"/>
</dbReference>
<dbReference type="SUPFAM" id="SSF53790">
    <property type="entry name" value="Tetrapyrrole methylase"/>
    <property type="match status" value="1"/>
</dbReference>
<accession>K0B1Y0</accession>
<dbReference type="CDD" id="cd11645">
    <property type="entry name" value="Precorrin_2_C20_MT"/>
    <property type="match status" value="1"/>
</dbReference>
<dbReference type="PIRSF" id="PIRSF036427">
    <property type="entry name" value="Precrrn-2_mtase"/>
    <property type="match status" value="1"/>
</dbReference>
<dbReference type="KEGG" id="cad:Curi_c24740"/>
<keyword evidence="6" id="KW-0949">S-adenosyl-L-methionine</keyword>
<dbReference type="InterPro" id="IPR014777">
    <property type="entry name" value="4pyrrole_Mease_sub1"/>
</dbReference>
<dbReference type="GO" id="GO:0030788">
    <property type="term" value="F:precorrin-2 C20-methyltransferase activity"/>
    <property type="evidence" value="ECO:0007669"/>
    <property type="project" value="InterPro"/>
</dbReference>
<keyword evidence="3" id="KW-0169">Cobalamin biosynthesis</keyword>
<evidence type="ECO:0000259" key="8">
    <source>
        <dbReference type="Pfam" id="PF00590"/>
    </source>
</evidence>
<dbReference type="EMBL" id="CP003326">
    <property type="protein sequence ID" value="AFS79469.1"/>
    <property type="molecule type" value="Genomic_DNA"/>
</dbReference>
<dbReference type="EC" id="2.1.1.151" evidence="9"/>
<evidence type="ECO:0000256" key="4">
    <source>
        <dbReference type="ARBA" id="ARBA00022603"/>
    </source>
</evidence>
<evidence type="ECO:0000256" key="3">
    <source>
        <dbReference type="ARBA" id="ARBA00022573"/>
    </source>
</evidence>
<gene>
    <name evidence="9" type="primary">cbiL</name>
    <name evidence="9" type="ordered locus">Curi_c24740</name>
</gene>
<dbReference type="eggNOG" id="COG2243">
    <property type="taxonomic scope" value="Bacteria"/>
</dbReference>
<dbReference type="InterPro" id="IPR012382">
    <property type="entry name" value="CobI/CbiL"/>
</dbReference>
<name>K0B1Y0_GOTA9</name>
<evidence type="ECO:0000313" key="9">
    <source>
        <dbReference type="EMBL" id="AFS79469.1"/>
    </source>
</evidence>
<organism evidence="9 10">
    <name type="scientific">Gottschalkia acidurici (strain ATCC 7906 / DSM 604 / BCRC 14475 / CIP 104303 / KCTC 5404 / NCIMB 10678 / 9a)</name>
    <name type="common">Clostridium acidurici</name>
    <dbReference type="NCBI Taxonomy" id="1128398"/>
    <lineage>
        <taxon>Bacteria</taxon>
        <taxon>Bacillati</taxon>
        <taxon>Bacillota</taxon>
        <taxon>Tissierellia</taxon>
        <taxon>Tissierellales</taxon>
        <taxon>Gottschalkiaceae</taxon>
        <taxon>Gottschalkia</taxon>
    </lineage>
</organism>
<sequence length="218" mass="24730">MKKLYGVGVGPGDSELITIKGLNAIKESDYIFIPKSKGESTAGIIAKEYTEGKNIIELEFPMGEDNSDRYKNAAKIINDTLKEGQTSSFLTLGDPMTYSTYIYLMLELKEYNINIETIPGITSFGASTSALNLPLTLKGESFYLCDGKIDYEVLKKVDSICILKVNRNKEDIISKLERENFKYVYIKRCTRADETILYDKEEILKDNDYMSLIFGRRN</sequence>
<dbReference type="InterPro" id="IPR014776">
    <property type="entry name" value="4pyrrole_Mease_sub2"/>
</dbReference>
<comment type="similarity">
    <text evidence="2 7">Belongs to the precorrin methyltransferase family.</text>
</comment>
<dbReference type="Gene3D" id="3.30.950.10">
    <property type="entry name" value="Methyltransferase, Cobalt-precorrin-4 Transmethylase, Domain 2"/>
    <property type="match status" value="1"/>
</dbReference>
<dbReference type="HOGENOM" id="CLU_076014_2_1_9"/>
<feature type="domain" description="Tetrapyrrole methylase" evidence="8">
    <location>
        <begin position="3"/>
        <end position="197"/>
    </location>
</feature>